<dbReference type="EMBL" id="JADBEF010000001">
    <property type="protein sequence ID" value="MBE1563891.1"/>
    <property type="molecule type" value="Genomic_DNA"/>
</dbReference>
<sequence length="43" mass="4581">MLLEMSVLGILFTALTTGAPDDPGGSIRTAVRTLLNRYTATSR</sequence>
<keyword evidence="2" id="KW-1185">Reference proteome</keyword>
<gene>
    <name evidence="1" type="ORF">H4W81_006670</name>
</gene>
<evidence type="ECO:0000313" key="1">
    <source>
        <dbReference type="EMBL" id="MBE1563891.1"/>
    </source>
</evidence>
<comment type="caution">
    <text evidence="1">The sequence shown here is derived from an EMBL/GenBank/DDBJ whole genome shotgun (WGS) entry which is preliminary data.</text>
</comment>
<protein>
    <recommendedName>
        <fullName evidence="3">TetR family transcriptional regulator</fullName>
    </recommendedName>
</protein>
<organism evidence="1 2">
    <name type="scientific">Nonomuraea africana</name>
    <dbReference type="NCBI Taxonomy" id="46171"/>
    <lineage>
        <taxon>Bacteria</taxon>
        <taxon>Bacillati</taxon>
        <taxon>Actinomycetota</taxon>
        <taxon>Actinomycetes</taxon>
        <taxon>Streptosporangiales</taxon>
        <taxon>Streptosporangiaceae</taxon>
        <taxon>Nonomuraea</taxon>
    </lineage>
</organism>
<proteinExistence type="predicted"/>
<accession>A0ABR9KQ58</accession>
<evidence type="ECO:0008006" key="3">
    <source>
        <dbReference type="Google" id="ProtNLM"/>
    </source>
</evidence>
<name>A0ABR9KQ58_9ACTN</name>
<dbReference type="RefSeq" id="WP_264083201.1">
    <property type="nucleotide sequence ID" value="NZ_BAAASY010000024.1"/>
</dbReference>
<reference evidence="1 2" key="1">
    <citation type="submission" date="2020-10" db="EMBL/GenBank/DDBJ databases">
        <title>Sequencing the genomes of 1000 actinobacteria strains.</title>
        <authorList>
            <person name="Klenk H.-P."/>
        </authorList>
    </citation>
    <scope>NUCLEOTIDE SEQUENCE [LARGE SCALE GENOMIC DNA]</scope>
    <source>
        <strain evidence="1 2">DSM 43748</strain>
    </source>
</reference>
<dbReference type="Proteomes" id="UP000661607">
    <property type="component" value="Unassembled WGS sequence"/>
</dbReference>
<evidence type="ECO:0000313" key="2">
    <source>
        <dbReference type="Proteomes" id="UP000661607"/>
    </source>
</evidence>